<keyword evidence="2" id="KW-1185">Reference proteome</keyword>
<reference evidence="1 2" key="1">
    <citation type="submission" date="2019-08" db="EMBL/GenBank/DDBJ databases">
        <title>100 year-old enigma solved: identification of Planctomyces bekefii, the type genus and species of the phylum Planctomycetes.</title>
        <authorList>
            <person name="Svetlana D.N."/>
            <person name="Overmann J."/>
        </authorList>
    </citation>
    <scope>NUCLEOTIDE SEQUENCE [LARGE SCALE GENOMIC DNA]</scope>
    <source>
        <strain evidence="1">Phe10_nw2017</strain>
    </source>
</reference>
<reference evidence="1 2" key="2">
    <citation type="submission" date="2019-08" db="EMBL/GenBank/DDBJ databases">
        <authorList>
            <person name="Henke P."/>
        </authorList>
    </citation>
    <scope>NUCLEOTIDE SEQUENCE [LARGE SCALE GENOMIC DNA]</scope>
    <source>
        <strain evidence="1">Phe10_nw2017</strain>
    </source>
</reference>
<dbReference type="Proteomes" id="UP000321083">
    <property type="component" value="Unassembled WGS sequence"/>
</dbReference>
<accession>A0A5C6M6B3</accession>
<name>A0A5C6M6B3_9PLAN</name>
<sequence>MGYDVKFDWAEGYAHNSDFGGARFPDA</sequence>
<evidence type="ECO:0000313" key="2">
    <source>
        <dbReference type="Proteomes" id="UP000321083"/>
    </source>
</evidence>
<comment type="caution">
    <text evidence="1">The sequence shown here is derived from an EMBL/GenBank/DDBJ whole genome shotgun (WGS) entry which is preliminary data.</text>
</comment>
<dbReference type="AlphaFoldDB" id="A0A5C6M6B3"/>
<gene>
    <name evidence="1" type="ORF">E3A20_11690</name>
</gene>
<feature type="non-terminal residue" evidence="1">
    <location>
        <position position="27"/>
    </location>
</feature>
<protein>
    <submittedName>
        <fullName evidence="1">Uncharacterized protein</fullName>
    </submittedName>
</protein>
<evidence type="ECO:0000313" key="1">
    <source>
        <dbReference type="EMBL" id="TWW09705.1"/>
    </source>
</evidence>
<dbReference type="EMBL" id="SRHE01000200">
    <property type="protein sequence ID" value="TWW09705.1"/>
    <property type="molecule type" value="Genomic_DNA"/>
</dbReference>
<proteinExistence type="predicted"/>
<organism evidence="1 2">
    <name type="scientific">Planctomyces bekefii</name>
    <dbReference type="NCBI Taxonomy" id="1653850"/>
    <lineage>
        <taxon>Bacteria</taxon>
        <taxon>Pseudomonadati</taxon>
        <taxon>Planctomycetota</taxon>
        <taxon>Planctomycetia</taxon>
        <taxon>Planctomycetales</taxon>
        <taxon>Planctomycetaceae</taxon>
        <taxon>Planctomyces</taxon>
    </lineage>
</organism>